<evidence type="ECO:0000313" key="9">
    <source>
        <dbReference type="Proteomes" id="UP000472277"/>
    </source>
</evidence>
<dbReference type="OMA" id="THFTIRS"/>
<evidence type="ECO:0000259" key="6">
    <source>
        <dbReference type="Pfam" id="PF13914"/>
    </source>
</evidence>
<protein>
    <recommendedName>
        <fullName evidence="10">Phostensin/Taperin PP1-binding domain-containing protein</fullName>
    </recommendedName>
</protein>
<feature type="compositionally biased region" description="Basic and acidic residues" evidence="5">
    <location>
        <begin position="186"/>
        <end position="208"/>
    </location>
</feature>
<feature type="region of interest" description="Disordered" evidence="5">
    <location>
        <begin position="265"/>
        <end position="285"/>
    </location>
</feature>
<feature type="domain" description="Phostensin/Taperin PP1-binding" evidence="6">
    <location>
        <begin position="362"/>
        <end position="448"/>
    </location>
</feature>
<comment type="subcellular location">
    <subcellularLocation>
        <location evidence="1">Cytoplasm</location>
    </subcellularLocation>
</comment>
<name>A0A674EH17_SALTR</name>
<proteinExistence type="predicted"/>
<evidence type="ECO:0000256" key="1">
    <source>
        <dbReference type="ARBA" id="ARBA00004496"/>
    </source>
</evidence>
<dbReference type="GeneTree" id="ENSGT00940000170244"/>
<accession>A0A674EH17</accession>
<evidence type="ECO:0000259" key="7">
    <source>
        <dbReference type="Pfam" id="PF13916"/>
    </source>
</evidence>
<dbReference type="Ensembl" id="ENSSTUT00000115389.1">
    <property type="protein sequence ID" value="ENSSTUP00000107713.1"/>
    <property type="gene ID" value="ENSSTUG00000047876.1"/>
</dbReference>
<evidence type="ECO:0000256" key="2">
    <source>
        <dbReference type="ARBA" id="ARBA00022490"/>
    </source>
</evidence>
<feature type="compositionally biased region" description="Low complexity" evidence="5">
    <location>
        <begin position="331"/>
        <end position="345"/>
    </location>
</feature>
<dbReference type="GO" id="GO:0005737">
    <property type="term" value="C:cytoplasm"/>
    <property type="evidence" value="ECO:0007669"/>
    <property type="project" value="UniProtKB-SubCell"/>
</dbReference>
<feature type="compositionally biased region" description="Basic and acidic residues" evidence="5">
    <location>
        <begin position="90"/>
        <end position="178"/>
    </location>
</feature>
<keyword evidence="4" id="KW-0009">Actin-binding</keyword>
<dbReference type="InterPro" id="IPR025907">
    <property type="entry name" value="Phostensin/Taperin_PP1-bd_dom"/>
</dbReference>
<reference evidence="8" key="2">
    <citation type="submission" date="2025-09" db="UniProtKB">
        <authorList>
            <consortium name="Ensembl"/>
        </authorList>
    </citation>
    <scope>IDENTIFICATION</scope>
</reference>
<keyword evidence="9" id="KW-1185">Reference proteome</keyword>
<dbReference type="GO" id="GO:0003779">
    <property type="term" value="F:actin binding"/>
    <property type="evidence" value="ECO:0007669"/>
    <property type="project" value="UniProtKB-KW"/>
</dbReference>
<dbReference type="AlphaFoldDB" id="A0A674EH17"/>
<keyword evidence="3" id="KW-0597">Phosphoprotein</keyword>
<evidence type="ECO:0000256" key="3">
    <source>
        <dbReference type="ARBA" id="ARBA00022553"/>
    </source>
</evidence>
<evidence type="ECO:0000313" key="8">
    <source>
        <dbReference type="Ensembl" id="ENSSTUP00000107713.1"/>
    </source>
</evidence>
<dbReference type="Pfam" id="PF13914">
    <property type="entry name" value="Phostensin"/>
    <property type="match status" value="1"/>
</dbReference>
<feature type="region of interest" description="Disordered" evidence="5">
    <location>
        <begin position="83"/>
        <end position="208"/>
    </location>
</feature>
<feature type="region of interest" description="Disordered" evidence="5">
    <location>
        <begin position="17"/>
        <end position="36"/>
    </location>
</feature>
<feature type="domain" description="Phostensin/Taperin N-terminal" evidence="7">
    <location>
        <begin position="35"/>
        <end position="96"/>
    </location>
</feature>
<feature type="compositionally biased region" description="Basic and acidic residues" evidence="5">
    <location>
        <begin position="17"/>
        <end position="35"/>
    </location>
</feature>
<dbReference type="GO" id="GO:0019902">
    <property type="term" value="F:phosphatase binding"/>
    <property type="evidence" value="ECO:0007669"/>
    <property type="project" value="InterPro"/>
</dbReference>
<dbReference type="Proteomes" id="UP000472277">
    <property type="component" value="Chromosome 34"/>
</dbReference>
<dbReference type="InParanoid" id="A0A674EH17"/>
<dbReference type="PANTHER" id="PTHR21685">
    <property type="entry name" value="TON-B BOX DOMAIN"/>
    <property type="match status" value="1"/>
</dbReference>
<feature type="compositionally biased region" description="Polar residues" evidence="5">
    <location>
        <begin position="267"/>
        <end position="285"/>
    </location>
</feature>
<feature type="region of interest" description="Disordered" evidence="5">
    <location>
        <begin position="316"/>
        <end position="377"/>
    </location>
</feature>
<evidence type="ECO:0000256" key="5">
    <source>
        <dbReference type="SAM" id="MobiDB-lite"/>
    </source>
</evidence>
<dbReference type="PANTHER" id="PTHR21685:SF0">
    <property type="entry name" value="PHOSTENSIN"/>
    <property type="match status" value="1"/>
</dbReference>
<feature type="compositionally biased region" description="Polar residues" evidence="5">
    <location>
        <begin position="354"/>
        <end position="375"/>
    </location>
</feature>
<reference evidence="8" key="1">
    <citation type="submission" date="2025-08" db="UniProtKB">
        <authorList>
            <consortium name="Ensembl"/>
        </authorList>
    </citation>
    <scope>IDENTIFICATION</scope>
</reference>
<evidence type="ECO:0008006" key="10">
    <source>
        <dbReference type="Google" id="ProtNLM"/>
    </source>
</evidence>
<keyword evidence="2" id="KW-0963">Cytoplasm</keyword>
<sequence length="498" mass="55512">MSVSSLPEWKQLLLERKRREEEEREKREKEEEDKLTSMPAWKRGIIQRRRMKQESFGDKEREDITGLVLKETIIPVGQNSFIRTHGGWRRGREAERAGEMGHEKGNEQDIEVGREREKEKERGHVKGHDGESGKGRDIQIERYRDRSGGRERDRKVKQTREESERGMDRARSKEREGVGGRQAEPQVRERRGSDFRRGSDSRDMKRVSEVRDCTISVETTQQNCVITLSVDRASPPQSVDSHYKHVSAFTECSSTLLSTVAHKGTDWHSSQGAPGHHSTQSPLSQHTEDLINKIERQAQSNQPKQARSITINSRSLLTPSPENSLHPDQGVPTTQSSSPSQSPSVSPSPSPSPTHFTIRSLSGGQQVKRGTTITITPRKPVGGAAVEAVSVSSGPLANTSAQSQMPVLTEEVERGKKRYPTAEEIEVIGGYQNLDKSCLVKTSKASPKGVSVDCLLAYCSLCTTNCIDDVSQPEPPLLPPISFCLSDRRFCSDEVCGL</sequence>
<dbReference type="InterPro" id="IPR026671">
    <property type="entry name" value="PPP1R18/Tprn"/>
</dbReference>
<evidence type="ECO:0000256" key="4">
    <source>
        <dbReference type="ARBA" id="ARBA00023203"/>
    </source>
</evidence>
<dbReference type="InterPro" id="IPR025903">
    <property type="entry name" value="Phostensin/Taperin_N_dom"/>
</dbReference>
<organism evidence="8 9">
    <name type="scientific">Salmo trutta</name>
    <name type="common">Brown trout</name>
    <dbReference type="NCBI Taxonomy" id="8032"/>
    <lineage>
        <taxon>Eukaryota</taxon>
        <taxon>Metazoa</taxon>
        <taxon>Chordata</taxon>
        <taxon>Craniata</taxon>
        <taxon>Vertebrata</taxon>
        <taxon>Euteleostomi</taxon>
        <taxon>Actinopterygii</taxon>
        <taxon>Neopterygii</taxon>
        <taxon>Teleostei</taxon>
        <taxon>Protacanthopterygii</taxon>
        <taxon>Salmoniformes</taxon>
        <taxon>Salmonidae</taxon>
        <taxon>Salmoninae</taxon>
        <taxon>Salmo</taxon>
    </lineage>
</organism>
<dbReference type="Pfam" id="PF13916">
    <property type="entry name" value="Phostensin_N"/>
    <property type="match status" value="1"/>
</dbReference>